<feature type="compositionally biased region" description="Low complexity" evidence="1">
    <location>
        <begin position="209"/>
        <end position="218"/>
    </location>
</feature>
<evidence type="ECO:0000313" key="4">
    <source>
        <dbReference type="Proteomes" id="UP000515947"/>
    </source>
</evidence>
<dbReference type="AlphaFoldDB" id="A0A7G9R8C2"/>
<keyword evidence="2" id="KW-0472">Membrane</keyword>
<name>A0A7G9R8C2_9ACTN</name>
<dbReference type="Proteomes" id="UP000515947">
    <property type="component" value="Chromosome"/>
</dbReference>
<keyword evidence="4" id="KW-1185">Reference proteome</keyword>
<evidence type="ECO:0000256" key="2">
    <source>
        <dbReference type="SAM" id="Phobius"/>
    </source>
</evidence>
<dbReference type="RefSeq" id="WP_187577690.1">
    <property type="nucleotide sequence ID" value="NZ_CP060713.1"/>
</dbReference>
<keyword evidence="2" id="KW-1133">Transmembrane helix</keyword>
<proteinExistence type="predicted"/>
<protein>
    <submittedName>
        <fullName evidence="3">Uncharacterized protein</fullName>
    </submittedName>
</protein>
<feature type="transmembrane region" description="Helical" evidence="2">
    <location>
        <begin position="251"/>
        <end position="270"/>
    </location>
</feature>
<feature type="region of interest" description="Disordered" evidence="1">
    <location>
        <begin position="181"/>
        <end position="244"/>
    </location>
</feature>
<feature type="region of interest" description="Disordered" evidence="1">
    <location>
        <begin position="287"/>
        <end position="312"/>
    </location>
</feature>
<dbReference type="KEGG" id="nmes:H9L09_15060"/>
<evidence type="ECO:0000313" key="3">
    <source>
        <dbReference type="EMBL" id="QNN51847.1"/>
    </source>
</evidence>
<feature type="compositionally biased region" description="Basic residues" evidence="1">
    <location>
        <begin position="234"/>
        <end position="244"/>
    </location>
</feature>
<sequence>MSRPSTVRPRQRPDEQESTADPAPPGELAPARPVPFDRLLSVAVLTPAQACLIAVQLLDAARPSDNAGAGSHDDTRLADVILTSAGDLEVGRRHAEDGTPLTELLGQLLQNARRLPAHPRQEQLRLLHQLEQAVGDPSSDPGARARELDGVLTETLTPGARRRLPGQLAALVAAFAHVAPSVPSPHRGVPAPGLAPMRPHTAPVPVPRAAPTASGASRPDPPRAPAAGPAPSRPPRRGRSLLRRRATGRRVGLAVLVLAVVLAVSGYVMFSGPGVDIVGLGGNDPTAPTTTAPATPAKKPAKKPAKQPAARQQPAVPVLAGQQAGPITGVTVQKTGSCRPGALCPVKVTVRFRPSPTSRPVSWKVGAARACTRGITWSAPTTVTAQPGWTTVYASSSVRVPQGRSLALTALTTTPARAQSRPVPVAGALPRC</sequence>
<feature type="compositionally biased region" description="Low complexity" evidence="1">
    <location>
        <begin position="287"/>
        <end position="298"/>
    </location>
</feature>
<feature type="region of interest" description="Disordered" evidence="1">
    <location>
        <begin position="1"/>
        <end position="32"/>
    </location>
</feature>
<keyword evidence="2" id="KW-0812">Transmembrane</keyword>
<organism evidence="3 4">
    <name type="scientific">Nocardioides mesophilus</name>
    <dbReference type="NCBI Taxonomy" id="433659"/>
    <lineage>
        <taxon>Bacteria</taxon>
        <taxon>Bacillati</taxon>
        <taxon>Actinomycetota</taxon>
        <taxon>Actinomycetes</taxon>
        <taxon>Propionibacteriales</taxon>
        <taxon>Nocardioidaceae</taxon>
        <taxon>Nocardioides</taxon>
    </lineage>
</organism>
<reference evidence="3 4" key="1">
    <citation type="submission" date="2020-08" db="EMBL/GenBank/DDBJ databases">
        <title>Genome sequence of Nocardioides mesophilus KACC 16243T.</title>
        <authorList>
            <person name="Hyun D.-W."/>
            <person name="Bae J.-W."/>
        </authorList>
    </citation>
    <scope>NUCLEOTIDE SEQUENCE [LARGE SCALE GENOMIC DNA]</scope>
    <source>
        <strain evidence="3 4">KACC 16243</strain>
    </source>
</reference>
<accession>A0A7G9R8C2</accession>
<gene>
    <name evidence="3" type="ORF">H9L09_15060</name>
</gene>
<evidence type="ECO:0000256" key="1">
    <source>
        <dbReference type="SAM" id="MobiDB-lite"/>
    </source>
</evidence>
<dbReference type="EMBL" id="CP060713">
    <property type="protein sequence ID" value="QNN51847.1"/>
    <property type="molecule type" value="Genomic_DNA"/>
</dbReference>